<dbReference type="PANTHER" id="PTHR47327:SF19">
    <property type="entry name" value="CUTICLIN-LIKE"/>
    <property type="match status" value="1"/>
</dbReference>
<dbReference type="PANTHER" id="PTHR47327">
    <property type="entry name" value="FI18240P1-RELATED"/>
    <property type="match status" value="1"/>
</dbReference>
<dbReference type="InterPro" id="IPR003609">
    <property type="entry name" value="Pan_app"/>
</dbReference>
<dbReference type="SUPFAM" id="SSF57414">
    <property type="entry name" value="Hairpin loop containing domain-like"/>
    <property type="match status" value="1"/>
</dbReference>
<evidence type="ECO:0000259" key="2">
    <source>
        <dbReference type="PROSITE" id="PS51034"/>
    </source>
</evidence>
<accession>A0A915N271</accession>
<dbReference type="WBParaSite" id="scaffold6184_cov197.g10548">
    <property type="protein sequence ID" value="scaffold6184_cov197.g10548"/>
    <property type="gene ID" value="scaffold6184_cov197.g10548"/>
</dbReference>
<name>A0A915N271_MELJA</name>
<feature type="domain" description="ZP" evidence="2">
    <location>
        <begin position="214"/>
        <end position="451"/>
    </location>
</feature>
<keyword evidence="3" id="KW-1185">Reference proteome</keyword>
<reference evidence="4" key="1">
    <citation type="submission" date="2022-11" db="UniProtKB">
        <authorList>
            <consortium name="WormBaseParasite"/>
        </authorList>
    </citation>
    <scope>IDENTIFICATION</scope>
</reference>
<feature type="domain" description="Apple" evidence="1">
    <location>
        <begin position="125"/>
        <end position="202"/>
    </location>
</feature>
<dbReference type="PROSITE" id="PS51034">
    <property type="entry name" value="ZP_2"/>
    <property type="match status" value="1"/>
</dbReference>
<dbReference type="GO" id="GO:0009653">
    <property type="term" value="P:anatomical structure morphogenesis"/>
    <property type="evidence" value="ECO:0007669"/>
    <property type="project" value="TreeGrafter"/>
</dbReference>
<evidence type="ECO:0000313" key="4">
    <source>
        <dbReference type="WBParaSite" id="scaffold6184_cov197.g10548"/>
    </source>
</evidence>
<proteinExistence type="predicted"/>
<dbReference type="Proteomes" id="UP000887561">
    <property type="component" value="Unplaced"/>
</dbReference>
<dbReference type="InterPro" id="IPR052774">
    <property type="entry name" value="Celegans_DevNeuronal_Protein"/>
</dbReference>
<organism evidence="3 4">
    <name type="scientific">Meloidogyne javanica</name>
    <name type="common">Root-knot nematode worm</name>
    <dbReference type="NCBI Taxonomy" id="6303"/>
    <lineage>
        <taxon>Eukaryota</taxon>
        <taxon>Metazoa</taxon>
        <taxon>Ecdysozoa</taxon>
        <taxon>Nematoda</taxon>
        <taxon>Chromadorea</taxon>
        <taxon>Rhabditida</taxon>
        <taxon>Tylenchina</taxon>
        <taxon>Tylenchomorpha</taxon>
        <taxon>Tylenchoidea</taxon>
        <taxon>Meloidogynidae</taxon>
        <taxon>Meloidogyninae</taxon>
        <taxon>Meloidogyne</taxon>
        <taxon>Meloidogyne incognita group</taxon>
    </lineage>
</organism>
<dbReference type="InterPro" id="IPR001507">
    <property type="entry name" value="ZP_dom"/>
</dbReference>
<evidence type="ECO:0000313" key="3">
    <source>
        <dbReference type="Proteomes" id="UP000887561"/>
    </source>
</evidence>
<evidence type="ECO:0000259" key="1">
    <source>
        <dbReference type="PROSITE" id="PS50948"/>
    </source>
</evidence>
<sequence length="451" mass="51200">MDSIEDSRQADEAVDKPIPFAFEANLIFNLKIYKDLQVYPHNAFYENIKEIKIVEMMEDRKHCLEECLLDKRCYSLDFDIKNGTCRLFNYSSHSTLGSKQAFIAPLISKLDIDHYENILKLKNRCGARHIAFMLIKEAELPSFKILKGQNLSLPDCLKKCLESLICASVQYLQGSCIFGLEKLIEDQEPLLLDNSLLFEPICLPDPPNNLTILDCLEEHVFEKVVNMELRGDNIGDLGHYSGKIYAADRFDNCLLNVKNAKEFFFFVNKPGNNLIKNWCNAKINNDQLNILLVLSNSVGEGIPPEVTTKDDLFFYITCRYINGMPIPEGNVTNGFESYSEMEPEKENNKKYLDEQTNFGENRGDTRIKLKILKNGKPINNVFIGEKLLAVVESNSALNQQIQEFSGPSIPLLDSNGCSLHPQIMGNMRRVGDHLEATLTAFRIDGGSELEM</sequence>
<dbReference type="Pfam" id="PF00024">
    <property type="entry name" value="PAN_1"/>
    <property type="match status" value="1"/>
</dbReference>
<protein>
    <submittedName>
        <fullName evidence="4">Apple domain-containing protein</fullName>
    </submittedName>
</protein>
<dbReference type="AlphaFoldDB" id="A0A915N271"/>
<dbReference type="PROSITE" id="PS50948">
    <property type="entry name" value="PAN"/>
    <property type="match status" value="1"/>
</dbReference>